<evidence type="ECO:0000313" key="1">
    <source>
        <dbReference type="EMBL" id="CAH1057348.1"/>
    </source>
</evidence>
<protein>
    <submittedName>
        <fullName evidence="1">Uncharacterized protein</fullName>
    </submittedName>
</protein>
<accession>A0ABM9BEG9</accession>
<keyword evidence="2" id="KW-1185">Reference proteome</keyword>
<sequence>MIGFIPMPDYLLVDSENRVMDKFDAKLMYTQIVSLLNAAKLVDARETTKLVAYLELCRQMGLTPQNEDEFNIKQVTDDFYGSLFSKSGFRHVQPDCMELYLPKDQEKYTVTYVDEGKNTDSLYAMEQLQRKDKYAVFLNGNHGLIQIKTALPNGEKLLVVKDSYANSLIPFLLKHFSENKCVRPSVLPRYAYNSRRD</sequence>
<proteinExistence type="predicted"/>
<organism evidence="1 2">
    <name type="scientific">Paenibacillus pseudetheri</name>
    <dbReference type="NCBI Taxonomy" id="2897682"/>
    <lineage>
        <taxon>Bacteria</taxon>
        <taxon>Bacillati</taxon>
        <taxon>Bacillota</taxon>
        <taxon>Bacilli</taxon>
        <taxon>Bacillales</taxon>
        <taxon>Paenibacillaceae</taxon>
        <taxon>Paenibacillus</taxon>
    </lineage>
</organism>
<name>A0ABM9BEG9_9BACL</name>
<gene>
    <name evidence="1" type="ORF">PAECIP111894_03506</name>
</gene>
<comment type="caution">
    <text evidence="1">The sequence shown here is derived from an EMBL/GenBank/DDBJ whole genome shotgun (WGS) entry which is preliminary data.</text>
</comment>
<reference evidence="1" key="1">
    <citation type="submission" date="2021-12" db="EMBL/GenBank/DDBJ databases">
        <authorList>
            <person name="Criscuolo A."/>
        </authorList>
    </citation>
    <scope>NUCLEOTIDE SEQUENCE</scope>
    <source>
        <strain evidence="1">CIP111894</strain>
    </source>
</reference>
<evidence type="ECO:0000313" key="2">
    <source>
        <dbReference type="Proteomes" id="UP000838749"/>
    </source>
</evidence>
<dbReference type="Proteomes" id="UP000838749">
    <property type="component" value="Unassembled WGS sequence"/>
</dbReference>
<dbReference type="EMBL" id="CAKMAB010000019">
    <property type="protein sequence ID" value="CAH1057348.1"/>
    <property type="molecule type" value="Genomic_DNA"/>
</dbReference>